<feature type="domain" description="Cation efflux protein transmembrane" evidence="9">
    <location>
        <begin position="2"/>
        <end position="191"/>
    </location>
</feature>
<feature type="transmembrane region" description="Helical" evidence="8">
    <location>
        <begin position="32"/>
        <end position="52"/>
    </location>
</feature>
<keyword evidence="7 8" id="KW-0472">Membrane</keyword>
<protein>
    <submittedName>
        <fullName evidence="11">Cation diffusion facilitator family transporter</fullName>
    </submittedName>
</protein>
<feature type="transmembrane region" description="Helical" evidence="8">
    <location>
        <begin position="73"/>
        <end position="90"/>
    </location>
</feature>
<comment type="similarity">
    <text evidence="2">Belongs to the cation diffusion facilitator (CDF) transporter (TC 2.A.4) family. SLC30A subfamily.</text>
</comment>
<keyword evidence="4 8" id="KW-0812">Transmembrane</keyword>
<evidence type="ECO:0000256" key="6">
    <source>
        <dbReference type="ARBA" id="ARBA00023065"/>
    </source>
</evidence>
<reference evidence="12" key="1">
    <citation type="journal article" date="2019" name="Int. J. Syst. Evol. Microbiol.">
        <title>The Global Catalogue of Microorganisms (GCM) 10K type strain sequencing project: providing services to taxonomists for standard genome sequencing and annotation.</title>
        <authorList>
            <consortium name="The Broad Institute Genomics Platform"/>
            <consortium name="The Broad Institute Genome Sequencing Center for Infectious Disease"/>
            <person name="Wu L."/>
            <person name="Ma J."/>
        </authorList>
    </citation>
    <scope>NUCLEOTIDE SEQUENCE [LARGE SCALE GENOMIC DNA]</scope>
    <source>
        <strain evidence="12">JCM 18298</strain>
    </source>
</reference>
<dbReference type="InterPro" id="IPR002524">
    <property type="entry name" value="Cation_efflux"/>
</dbReference>
<dbReference type="InterPro" id="IPR050681">
    <property type="entry name" value="CDF/SLC30A"/>
</dbReference>
<sequence>MTVALCLILGFMSVEVVIGVMANSLVLLSDAAHMLTDAAAIVLALAAIRLAARPARGLYTFGLKRVEILSAQANGFMLLLLGGWLTYEAIRRLFEPPEVTGGLVLVTALVGMVVNVIAVWAISKANRSSLNVQGAFQHVVNDLYGFIATAISAIVVLTTGFARADSIATLVVVALMVRAGYGLARDSARIFLEAAPSGVDPDAVGRGLIDLDGVDEVHDLHIWQITSGEIALSAHVLVESGADCHGLRQQIERALARDYDITHTTLQVDHSSALVSSTSQRSHSLLPVLETHCEQPHGPVHRDRPAATVTGV</sequence>
<dbReference type="PANTHER" id="PTHR11562:SF17">
    <property type="entry name" value="RE54080P-RELATED"/>
    <property type="match status" value="1"/>
</dbReference>
<dbReference type="NCBIfam" id="TIGR01297">
    <property type="entry name" value="CDF"/>
    <property type="match status" value="1"/>
</dbReference>
<dbReference type="SUPFAM" id="SSF161111">
    <property type="entry name" value="Cation efflux protein transmembrane domain-like"/>
    <property type="match status" value="1"/>
</dbReference>
<comment type="subcellular location">
    <subcellularLocation>
        <location evidence="1">Membrane</location>
        <topology evidence="1">Multi-pass membrane protein</topology>
    </subcellularLocation>
</comment>
<feature type="transmembrane region" description="Helical" evidence="8">
    <location>
        <begin position="143"/>
        <end position="161"/>
    </location>
</feature>
<dbReference type="Pfam" id="PF16916">
    <property type="entry name" value="ZT_dimer"/>
    <property type="match status" value="1"/>
</dbReference>
<dbReference type="InterPro" id="IPR058533">
    <property type="entry name" value="Cation_efflux_TM"/>
</dbReference>
<evidence type="ECO:0000256" key="5">
    <source>
        <dbReference type="ARBA" id="ARBA00022989"/>
    </source>
</evidence>
<dbReference type="InterPro" id="IPR027470">
    <property type="entry name" value="Cation_efflux_CTD"/>
</dbReference>
<organism evidence="11 12">
    <name type="scientific">Nocardia callitridis</name>
    <dbReference type="NCBI Taxonomy" id="648753"/>
    <lineage>
        <taxon>Bacteria</taxon>
        <taxon>Bacillati</taxon>
        <taxon>Actinomycetota</taxon>
        <taxon>Actinomycetes</taxon>
        <taxon>Mycobacteriales</taxon>
        <taxon>Nocardiaceae</taxon>
        <taxon>Nocardia</taxon>
    </lineage>
</organism>
<keyword evidence="6" id="KW-0406">Ion transport</keyword>
<name>A0ABP9KTF8_9NOCA</name>
<feature type="transmembrane region" description="Helical" evidence="8">
    <location>
        <begin position="102"/>
        <end position="122"/>
    </location>
</feature>
<dbReference type="InterPro" id="IPR027469">
    <property type="entry name" value="Cation_efflux_TMD_sf"/>
</dbReference>
<evidence type="ECO:0000256" key="1">
    <source>
        <dbReference type="ARBA" id="ARBA00004141"/>
    </source>
</evidence>
<keyword evidence="5 8" id="KW-1133">Transmembrane helix</keyword>
<feature type="domain" description="Cation efflux protein cytoplasmic" evidence="10">
    <location>
        <begin position="208"/>
        <end position="270"/>
    </location>
</feature>
<feature type="transmembrane region" description="Helical" evidence="8">
    <location>
        <begin position="167"/>
        <end position="184"/>
    </location>
</feature>
<proteinExistence type="inferred from homology"/>
<dbReference type="SUPFAM" id="SSF160240">
    <property type="entry name" value="Cation efflux protein cytoplasmic domain-like"/>
    <property type="match status" value="1"/>
</dbReference>
<evidence type="ECO:0000313" key="11">
    <source>
        <dbReference type="EMBL" id="GAA5064158.1"/>
    </source>
</evidence>
<dbReference type="Gene3D" id="1.20.1510.10">
    <property type="entry name" value="Cation efflux protein transmembrane domain"/>
    <property type="match status" value="1"/>
</dbReference>
<evidence type="ECO:0000256" key="4">
    <source>
        <dbReference type="ARBA" id="ARBA00022692"/>
    </source>
</evidence>
<dbReference type="Proteomes" id="UP001500603">
    <property type="component" value="Unassembled WGS sequence"/>
</dbReference>
<evidence type="ECO:0000259" key="9">
    <source>
        <dbReference type="Pfam" id="PF01545"/>
    </source>
</evidence>
<keyword evidence="12" id="KW-1185">Reference proteome</keyword>
<dbReference type="EMBL" id="BAABJM010000006">
    <property type="protein sequence ID" value="GAA5064158.1"/>
    <property type="molecule type" value="Genomic_DNA"/>
</dbReference>
<accession>A0ABP9KTF8</accession>
<dbReference type="PANTHER" id="PTHR11562">
    <property type="entry name" value="CATION EFFLUX PROTEIN/ ZINC TRANSPORTER"/>
    <property type="match status" value="1"/>
</dbReference>
<evidence type="ECO:0000313" key="12">
    <source>
        <dbReference type="Proteomes" id="UP001500603"/>
    </source>
</evidence>
<gene>
    <name evidence="11" type="ORF">GCM10023318_49780</name>
</gene>
<evidence type="ECO:0000256" key="2">
    <source>
        <dbReference type="ARBA" id="ARBA00008873"/>
    </source>
</evidence>
<evidence type="ECO:0000259" key="10">
    <source>
        <dbReference type="Pfam" id="PF16916"/>
    </source>
</evidence>
<keyword evidence="3" id="KW-0813">Transport</keyword>
<evidence type="ECO:0000256" key="7">
    <source>
        <dbReference type="ARBA" id="ARBA00023136"/>
    </source>
</evidence>
<dbReference type="InterPro" id="IPR036837">
    <property type="entry name" value="Cation_efflux_CTD_sf"/>
</dbReference>
<evidence type="ECO:0000256" key="8">
    <source>
        <dbReference type="SAM" id="Phobius"/>
    </source>
</evidence>
<evidence type="ECO:0000256" key="3">
    <source>
        <dbReference type="ARBA" id="ARBA00022448"/>
    </source>
</evidence>
<comment type="caution">
    <text evidence="11">The sequence shown here is derived from an EMBL/GenBank/DDBJ whole genome shotgun (WGS) entry which is preliminary data.</text>
</comment>
<dbReference type="Pfam" id="PF01545">
    <property type="entry name" value="Cation_efflux"/>
    <property type="match status" value="1"/>
</dbReference>